<dbReference type="HOGENOM" id="CLU_011263_15_7_9"/>
<keyword evidence="15" id="KW-1185">Reference proteome</keyword>
<dbReference type="PROSITE" id="PS00138">
    <property type="entry name" value="SUBTILASE_SER"/>
    <property type="match status" value="1"/>
</dbReference>
<dbReference type="PANTHER" id="PTHR43806">
    <property type="entry name" value="PEPTIDASE S8"/>
    <property type="match status" value="1"/>
</dbReference>
<dbReference type="PROSITE" id="PS51272">
    <property type="entry name" value="SLH"/>
    <property type="match status" value="3"/>
</dbReference>
<keyword evidence="10" id="KW-0106">Calcium</keyword>
<dbReference type="GO" id="GO:0005576">
    <property type="term" value="C:extracellular region"/>
    <property type="evidence" value="ECO:0007669"/>
    <property type="project" value="UniProtKB-SubCell"/>
</dbReference>
<keyword evidence="7" id="KW-0732">Signal</keyword>
<gene>
    <name evidence="14" type="ORF">HMPREF1015_02499</name>
</gene>
<evidence type="ECO:0000256" key="9">
    <source>
        <dbReference type="ARBA" id="ARBA00022825"/>
    </source>
</evidence>
<dbReference type="AlphaFoldDB" id="G9QJ51"/>
<dbReference type="Pfam" id="PF00082">
    <property type="entry name" value="Peptidase_S8"/>
    <property type="match status" value="1"/>
</dbReference>
<dbReference type="InterPro" id="IPR000209">
    <property type="entry name" value="Peptidase_S8/S53_dom"/>
</dbReference>
<evidence type="ECO:0000256" key="7">
    <source>
        <dbReference type="ARBA" id="ARBA00022729"/>
    </source>
</evidence>
<dbReference type="InterPro" id="IPR034202">
    <property type="entry name" value="Subtilisin_Carlsberg-like"/>
</dbReference>
<dbReference type="GO" id="GO:0046872">
    <property type="term" value="F:metal ion binding"/>
    <property type="evidence" value="ECO:0007669"/>
    <property type="project" value="UniProtKB-KW"/>
</dbReference>
<dbReference type="InterPro" id="IPR015500">
    <property type="entry name" value="Peptidase_S8_subtilisin-rel"/>
</dbReference>
<evidence type="ECO:0000256" key="10">
    <source>
        <dbReference type="ARBA" id="ARBA00022837"/>
    </source>
</evidence>
<evidence type="ECO:0000256" key="5">
    <source>
        <dbReference type="ARBA" id="ARBA00022670"/>
    </source>
</evidence>
<keyword evidence="8 11" id="KW-0378">Hydrolase</keyword>
<feature type="domain" description="SLH" evidence="13">
    <location>
        <begin position="523"/>
        <end position="586"/>
    </location>
</feature>
<comment type="caution">
    <text evidence="14">The sequence shown here is derived from an EMBL/GenBank/DDBJ whole genome shotgun (WGS) entry which is preliminary data.</text>
</comment>
<dbReference type="InterPro" id="IPR023828">
    <property type="entry name" value="Peptidase_S8_Ser-AS"/>
</dbReference>
<dbReference type="GO" id="GO:0006508">
    <property type="term" value="P:proteolysis"/>
    <property type="evidence" value="ECO:0007669"/>
    <property type="project" value="UniProtKB-KW"/>
</dbReference>
<dbReference type="PROSITE" id="PS51892">
    <property type="entry name" value="SUBTILASE"/>
    <property type="match status" value="1"/>
</dbReference>
<dbReference type="PATRIC" id="fig|665952.3.peg.995"/>
<evidence type="ECO:0000256" key="4">
    <source>
        <dbReference type="ARBA" id="ARBA00022525"/>
    </source>
</evidence>
<accession>G9QJ51</accession>
<evidence type="ECO:0000256" key="11">
    <source>
        <dbReference type="PROSITE-ProRule" id="PRU01240"/>
    </source>
</evidence>
<proteinExistence type="inferred from homology"/>
<sequence length="640" mass="70305">MKNTKWLFFFLFLLVILPFKAYGAESDEYMILFRHHVDAGILKKYDIHAQKKYDTIPTVLAELDKSQVDKLRNEPEIAKVQANKTYKVQSQIETWGYKKIYEDSQYRSPFTGKGVKVAVIDTGIATNHPDLKVKGGTCVIRSDCGKGYNDDNGHGTHVAGIIGALDNGVGIVGVAPDADLYAVKAFDEFGEGSTSSITAGVDWAIQHHMDIINLSVTTVSDDPVLKSALDKAYNAGILITAAAGNDGDSVGSKNTILYPAKYSSVIAVGSVDSRLQRLPFSATGPELEIVAPGQYVFSTFPINLDTTDGKKDGYTALSGTSMATPFVTGVLAELKQQYKDKSAAEIRKILDQNAKDLGTAGKDSLYGYGLVQIKTFQPTLSSDMAVKAVKADNGLVEFQIDKPDSIQKVYVKRRGGMEGDITKQITGSIWDDYVPAGTYYYFFTLTDSQGREYQTQVKVTMSKPQIEDVSAYDWFSEKMLYLYHRSILKGDHSGQYLWPTKNISRGEAVALVGRALGLDGTKRNTAFKDVPKDYYASGYIQSALEQGIIKGYRNGTFHPTEPVTRAEMAVLISHAYRLTDNGTNHFQDVTTGMTGYKEINALADAGITSGYSNHTFAPYKPISRAEFSVFLAKAENPLFR</sequence>
<evidence type="ECO:0000313" key="15">
    <source>
        <dbReference type="Proteomes" id="UP000011747"/>
    </source>
</evidence>
<dbReference type="InterPro" id="IPR036852">
    <property type="entry name" value="Peptidase_S8/S53_dom_sf"/>
</dbReference>
<evidence type="ECO:0000259" key="13">
    <source>
        <dbReference type="PROSITE" id="PS51272"/>
    </source>
</evidence>
<dbReference type="Gene3D" id="3.30.70.80">
    <property type="entry name" value="Peptidase S8 propeptide/proteinase inhibitor I9"/>
    <property type="match status" value="1"/>
</dbReference>
<protein>
    <recommendedName>
        <fullName evidence="13">SLH domain-containing protein</fullName>
    </recommendedName>
</protein>
<evidence type="ECO:0000256" key="3">
    <source>
        <dbReference type="ARBA" id="ARBA00011073"/>
    </source>
</evidence>
<dbReference type="GO" id="GO:0004252">
    <property type="term" value="F:serine-type endopeptidase activity"/>
    <property type="evidence" value="ECO:0007669"/>
    <property type="project" value="UniProtKB-UniRule"/>
</dbReference>
<name>G9QJ51_9BACI</name>
<evidence type="ECO:0000313" key="14">
    <source>
        <dbReference type="EMBL" id="EHL78783.1"/>
    </source>
</evidence>
<dbReference type="PROSITE" id="PS00137">
    <property type="entry name" value="SUBTILASE_HIS"/>
    <property type="match status" value="1"/>
</dbReference>
<dbReference type="InterPro" id="IPR037045">
    <property type="entry name" value="S8pro/Inhibitor_I9_sf"/>
</dbReference>
<feature type="active site" description="Charge relay system" evidence="11">
    <location>
        <position position="321"/>
    </location>
</feature>
<dbReference type="EMBL" id="ACWF01000053">
    <property type="protein sequence ID" value="EHL78783.1"/>
    <property type="molecule type" value="Genomic_DNA"/>
</dbReference>
<keyword evidence="5 11" id="KW-0645">Protease</keyword>
<feature type="active site" description="Charge relay system" evidence="11">
    <location>
        <position position="121"/>
    </location>
</feature>
<keyword evidence="6" id="KW-0479">Metal-binding</keyword>
<dbReference type="PROSITE" id="PS00136">
    <property type="entry name" value="SUBTILASE_ASP"/>
    <property type="match status" value="1"/>
</dbReference>
<dbReference type="SUPFAM" id="SSF54897">
    <property type="entry name" value="Protease propeptides/inhibitors"/>
    <property type="match status" value="1"/>
</dbReference>
<dbReference type="InterPro" id="IPR001119">
    <property type="entry name" value="SLH_dom"/>
</dbReference>
<reference evidence="14 15" key="1">
    <citation type="submission" date="2011-09" db="EMBL/GenBank/DDBJ databases">
        <title>The Genome Sequence of Bacillus smithii 7_3_47FAA.</title>
        <authorList>
            <consortium name="The Broad Institute Genome Sequencing Platform"/>
            <person name="Earl A."/>
            <person name="Ward D."/>
            <person name="Feldgarden M."/>
            <person name="Gevers D."/>
            <person name="Daigneault M."/>
            <person name="Strauss J."/>
            <person name="Allen-Vercoe E."/>
            <person name="Young S.K."/>
            <person name="Zeng Q."/>
            <person name="Gargeya S."/>
            <person name="Fitzgerald M."/>
            <person name="Haas B."/>
            <person name="Abouelleil A."/>
            <person name="Alvarado L."/>
            <person name="Arachchi H.M."/>
            <person name="Berlin A."/>
            <person name="Brown A."/>
            <person name="Chapman S.B."/>
            <person name="Chen Z."/>
            <person name="Dunbar C."/>
            <person name="Freedman E."/>
            <person name="Gearin G."/>
            <person name="Goldberg J."/>
            <person name="Griggs A."/>
            <person name="Gujja S."/>
            <person name="Heiman D."/>
            <person name="Howarth C."/>
            <person name="Larson L."/>
            <person name="Lui A."/>
            <person name="MacDonald P.J.P."/>
            <person name="Montmayeur A."/>
            <person name="Murphy C."/>
            <person name="Neiman D."/>
            <person name="Pearson M."/>
            <person name="Priest M."/>
            <person name="Roberts A."/>
            <person name="Saif S."/>
            <person name="Shea T."/>
            <person name="Shenoy N."/>
            <person name="Sisk P."/>
            <person name="Stolte C."/>
            <person name="Sykes S."/>
            <person name="Wortman J."/>
            <person name="Nusbaum C."/>
            <person name="Birren B."/>
        </authorList>
    </citation>
    <scope>NUCLEOTIDE SEQUENCE [LARGE SCALE GENOMIC DNA]</scope>
    <source>
        <strain evidence="14 15">7_3_47FAA</strain>
    </source>
</reference>
<dbReference type="SUPFAM" id="SSF52743">
    <property type="entry name" value="Subtilisin-like"/>
    <property type="match status" value="1"/>
</dbReference>
<feature type="domain" description="SLH" evidence="13">
    <location>
        <begin position="462"/>
        <end position="522"/>
    </location>
</feature>
<evidence type="ECO:0000256" key="8">
    <source>
        <dbReference type="ARBA" id="ARBA00022801"/>
    </source>
</evidence>
<keyword evidence="4" id="KW-0964">Secreted</keyword>
<dbReference type="RefSeq" id="WP_003353302.1">
    <property type="nucleotide sequence ID" value="NZ_JH414746.1"/>
</dbReference>
<dbReference type="PANTHER" id="PTHR43806:SF11">
    <property type="entry name" value="CEREVISIN-RELATED"/>
    <property type="match status" value="1"/>
</dbReference>
<feature type="domain" description="SLH" evidence="13">
    <location>
        <begin position="587"/>
        <end position="640"/>
    </location>
</feature>
<dbReference type="InterPro" id="IPR050131">
    <property type="entry name" value="Peptidase_S8_subtilisin-like"/>
</dbReference>
<dbReference type="Gene3D" id="3.40.50.200">
    <property type="entry name" value="Peptidase S8/S53 domain"/>
    <property type="match status" value="1"/>
</dbReference>
<dbReference type="InterPro" id="IPR022398">
    <property type="entry name" value="Peptidase_S8_His-AS"/>
</dbReference>
<comment type="subcellular location">
    <subcellularLocation>
        <location evidence="2">Secreted</location>
    </subcellularLocation>
</comment>
<evidence type="ECO:0000256" key="1">
    <source>
        <dbReference type="ARBA" id="ARBA00001913"/>
    </source>
</evidence>
<comment type="cofactor">
    <cofactor evidence="1">
        <name>Ca(2+)</name>
        <dbReference type="ChEBI" id="CHEBI:29108"/>
    </cofactor>
</comment>
<dbReference type="InterPro" id="IPR023827">
    <property type="entry name" value="Peptidase_S8_Asp-AS"/>
</dbReference>
<organism evidence="14 15">
    <name type="scientific">Bacillus smithii 7_3_47FAA</name>
    <dbReference type="NCBI Taxonomy" id="665952"/>
    <lineage>
        <taxon>Bacteria</taxon>
        <taxon>Bacillati</taxon>
        <taxon>Bacillota</taxon>
        <taxon>Bacilli</taxon>
        <taxon>Bacillales</taxon>
        <taxon>Bacillaceae</taxon>
        <taxon>Bacillus</taxon>
    </lineage>
</organism>
<comment type="similarity">
    <text evidence="3 11 12">Belongs to the peptidase S8 family.</text>
</comment>
<dbReference type="Proteomes" id="UP000011747">
    <property type="component" value="Unassembled WGS sequence"/>
</dbReference>
<evidence type="ECO:0000256" key="12">
    <source>
        <dbReference type="RuleBase" id="RU003355"/>
    </source>
</evidence>
<dbReference type="CDD" id="cd07477">
    <property type="entry name" value="Peptidases_S8_Subtilisin_subset"/>
    <property type="match status" value="1"/>
</dbReference>
<dbReference type="PRINTS" id="PR00723">
    <property type="entry name" value="SUBTILISIN"/>
</dbReference>
<evidence type="ECO:0000256" key="2">
    <source>
        <dbReference type="ARBA" id="ARBA00004613"/>
    </source>
</evidence>
<keyword evidence="9 11" id="KW-0720">Serine protease</keyword>
<feature type="active site" description="Charge relay system" evidence="11">
    <location>
        <position position="154"/>
    </location>
</feature>
<evidence type="ECO:0000256" key="6">
    <source>
        <dbReference type="ARBA" id="ARBA00022723"/>
    </source>
</evidence>
<dbReference type="Pfam" id="PF00395">
    <property type="entry name" value="SLH"/>
    <property type="match status" value="2"/>
</dbReference>